<keyword evidence="1" id="KW-1133">Transmembrane helix</keyword>
<gene>
    <name evidence="2" type="ORF">LY90DRAFT_664328</name>
</gene>
<dbReference type="EMBL" id="MCOG01000011">
    <property type="protein sequence ID" value="ORY81114.1"/>
    <property type="molecule type" value="Genomic_DNA"/>
</dbReference>
<keyword evidence="3" id="KW-1185">Reference proteome</keyword>
<sequence>MNNNFKLIERNNQKFYCFESGCCIYKTSYCKYYKDKNIYYDGKALDTFVDNWSNELTKSYKAGTFNNEFNKYNKIDYKNNNNFDYDGLQSNSNNHISNDKNILPFEASNDKNIISKLRIPYIMIIGTTVLALALTAFIIVKKYKKKNNNKFYRMKETEDDDENNFNYSLLAFNGDFKEPLESCEEYLNSLSRLRYKDPTDSIYNSQNPYKKFSYFKYSPVLAPSSVHSISNSSMQNVYRLQPFMIDPQFENSITGSDQVNRSYSAKYSYNKSYRESRDTVTEIGTPSLKTQISSENTPFIRNDSFISSTSSQSNDVPMNLSIVNLLYNPDQTNISVPNEEKH</sequence>
<name>A0A1Y2FCH5_9FUNG</name>
<comment type="caution">
    <text evidence="2">The sequence shown here is derived from an EMBL/GenBank/DDBJ whole genome shotgun (WGS) entry which is preliminary data.</text>
</comment>
<evidence type="ECO:0000256" key="1">
    <source>
        <dbReference type="SAM" id="Phobius"/>
    </source>
</evidence>
<dbReference type="STRING" id="1754190.A0A1Y2FCH5"/>
<dbReference type="AlphaFoldDB" id="A0A1Y2FCH5"/>
<feature type="transmembrane region" description="Helical" evidence="1">
    <location>
        <begin position="119"/>
        <end position="140"/>
    </location>
</feature>
<evidence type="ECO:0000313" key="3">
    <source>
        <dbReference type="Proteomes" id="UP000193920"/>
    </source>
</evidence>
<dbReference type="Proteomes" id="UP000193920">
    <property type="component" value="Unassembled WGS sequence"/>
</dbReference>
<protein>
    <submittedName>
        <fullName evidence="2">Uncharacterized protein</fullName>
    </submittedName>
</protein>
<proteinExistence type="predicted"/>
<keyword evidence="1" id="KW-0812">Transmembrane</keyword>
<accession>A0A1Y2FCH5</accession>
<reference evidence="2 3" key="1">
    <citation type="submission" date="2016-08" db="EMBL/GenBank/DDBJ databases">
        <title>A Parts List for Fungal Cellulosomes Revealed by Comparative Genomics.</title>
        <authorList>
            <consortium name="DOE Joint Genome Institute"/>
            <person name="Haitjema C.H."/>
            <person name="Gilmore S.P."/>
            <person name="Henske J.K."/>
            <person name="Solomon K.V."/>
            <person name="De Groot R."/>
            <person name="Kuo A."/>
            <person name="Mondo S.J."/>
            <person name="Salamov A.A."/>
            <person name="Labutti K."/>
            <person name="Zhao Z."/>
            <person name="Chiniquy J."/>
            <person name="Barry K."/>
            <person name="Brewer H.M."/>
            <person name="Purvine S.O."/>
            <person name="Wright A.T."/>
            <person name="Boxma B."/>
            <person name="Van Alen T."/>
            <person name="Hackstein J.H."/>
            <person name="Baker S.E."/>
            <person name="Grigoriev I.V."/>
            <person name="O'Malley M.A."/>
        </authorList>
    </citation>
    <scope>NUCLEOTIDE SEQUENCE [LARGE SCALE GENOMIC DNA]</scope>
    <source>
        <strain evidence="2 3">G1</strain>
    </source>
</reference>
<evidence type="ECO:0000313" key="2">
    <source>
        <dbReference type="EMBL" id="ORY81114.1"/>
    </source>
</evidence>
<keyword evidence="1" id="KW-0472">Membrane</keyword>
<organism evidence="2 3">
    <name type="scientific">Neocallimastix californiae</name>
    <dbReference type="NCBI Taxonomy" id="1754190"/>
    <lineage>
        <taxon>Eukaryota</taxon>
        <taxon>Fungi</taxon>
        <taxon>Fungi incertae sedis</taxon>
        <taxon>Chytridiomycota</taxon>
        <taxon>Chytridiomycota incertae sedis</taxon>
        <taxon>Neocallimastigomycetes</taxon>
        <taxon>Neocallimastigales</taxon>
        <taxon>Neocallimastigaceae</taxon>
        <taxon>Neocallimastix</taxon>
    </lineage>
</organism>